<accession>A0ABR9WI28</accession>
<dbReference type="RefSeq" id="WP_194123187.1">
    <property type="nucleotide sequence ID" value="NZ_JACYGY010000001.1"/>
</dbReference>
<dbReference type="EMBL" id="JACYGY010000001">
    <property type="protein sequence ID" value="MBE9465177.1"/>
    <property type="molecule type" value="Genomic_DNA"/>
</dbReference>
<sequence length="72" mass="8383">MNEILFIVEQEQDGGFIAEAKVNDNEQIITEGDNIEELKSMIREALECHFENSEDMPKTVRLHFIKDEVFVI</sequence>
<dbReference type="InterPro" id="IPR035069">
    <property type="entry name" value="TTHA1013/TTHA0281-like"/>
</dbReference>
<dbReference type="SUPFAM" id="SSF143100">
    <property type="entry name" value="TTHA1013/TTHA0281-like"/>
    <property type="match status" value="1"/>
</dbReference>
<gene>
    <name evidence="1" type="ORF">IEE83_25125</name>
</gene>
<protein>
    <submittedName>
        <fullName evidence="1">2-oxoisovalerate dehydrogenase</fullName>
    </submittedName>
</protein>
<evidence type="ECO:0000313" key="2">
    <source>
        <dbReference type="Proteomes" id="UP000634134"/>
    </source>
</evidence>
<dbReference type="Proteomes" id="UP000634134">
    <property type="component" value="Unassembled WGS sequence"/>
</dbReference>
<name>A0ABR9WI28_9BACT</name>
<organism evidence="1 2">
    <name type="scientific">Dyadobacter subterraneus</name>
    <dbReference type="NCBI Taxonomy" id="2773304"/>
    <lineage>
        <taxon>Bacteria</taxon>
        <taxon>Pseudomonadati</taxon>
        <taxon>Bacteroidota</taxon>
        <taxon>Cytophagia</taxon>
        <taxon>Cytophagales</taxon>
        <taxon>Spirosomataceae</taxon>
        <taxon>Dyadobacter</taxon>
    </lineage>
</organism>
<dbReference type="Gene3D" id="3.30.160.250">
    <property type="match status" value="1"/>
</dbReference>
<keyword evidence="2" id="KW-1185">Reference proteome</keyword>
<evidence type="ECO:0000313" key="1">
    <source>
        <dbReference type="EMBL" id="MBE9465177.1"/>
    </source>
</evidence>
<proteinExistence type="predicted"/>
<reference evidence="2" key="1">
    <citation type="submission" date="2023-07" db="EMBL/GenBank/DDBJ databases">
        <title>Dyadobacter sp. nov 'subterranea' isolated from contaminted grondwater.</title>
        <authorList>
            <person name="Szabo I."/>
            <person name="Al-Omari J."/>
            <person name="Szerdahelyi S.G."/>
            <person name="Rado J."/>
        </authorList>
    </citation>
    <scope>NUCLEOTIDE SEQUENCE [LARGE SCALE GENOMIC DNA]</scope>
    <source>
        <strain evidence="2">UP-52</strain>
    </source>
</reference>
<comment type="caution">
    <text evidence="1">The sequence shown here is derived from an EMBL/GenBank/DDBJ whole genome shotgun (WGS) entry which is preliminary data.</text>
</comment>